<keyword evidence="2" id="KW-1133">Transmembrane helix</keyword>
<feature type="compositionally biased region" description="Basic and acidic residues" evidence="1">
    <location>
        <begin position="244"/>
        <end position="258"/>
    </location>
</feature>
<accession>A0A0B0ETI5</accession>
<sequence>MDYSSQVLKKTKTSRFYMNGYRILRYELKGLFYLVLAVLLVLLWQTFFHDSLFRMDVWLYLLITVLSAPFLYCCFRPVRLMEVIRFLDNQLKLQQRLETFFENLEKRDDVINLQRKDTYHFLKSIDMASVIKFRWPFEAKIIPFILFLIFLLFAGKGLFNSERIFVTGLDKVKEEDVNYQVVKNPFKNTLDPTAKKKDVKIRRNANRTRKIFKTSAGDFAGLTKLKIQENDQIQSKLNPAENKTITKESQQKGEDLIEHSQTNKMKRDITFHAETKILKNPADKADSDRVKKRDIGELSIKSKATGSTLTEADVTNAKNRLSKKDDESGSSRVNNITAANDNGSAGIGSSSVNRDTVKRSMLVQHSFDGDMSHIDEMISKNSVQPLLREYVKKYFMSLSRSSGMSE</sequence>
<evidence type="ECO:0000313" key="3">
    <source>
        <dbReference type="EMBL" id="KHE93985.1"/>
    </source>
</evidence>
<organism evidence="3 4">
    <name type="scientific">Candidatus Scalindua brodae</name>
    <dbReference type="NCBI Taxonomy" id="237368"/>
    <lineage>
        <taxon>Bacteria</taxon>
        <taxon>Pseudomonadati</taxon>
        <taxon>Planctomycetota</taxon>
        <taxon>Candidatus Brocadiia</taxon>
        <taxon>Candidatus Brocadiales</taxon>
        <taxon>Candidatus Scalinduaceae</taxon>
        <taxon>Candidatus Scalindua</taxon>
    </lineage>
</organism>
<keyword evidence="2" id="KW-0812">Transmembrane</keyword>
<feature type="region of interest" description="Disordered" evidence="1">
    <location>
        <begin position="238"/>
        <end position="262"/>
    </location>
</feature>
<feature type="transmembrane region" description="Helical" evidence="2">
    <location>
        <begin position="26"/>
        <end position="45"/>
    </location>
</feature>
<feature type="transmembrane region" description="Helical" evidence="2">
    <location>
        <begin position="57"/>
        <end position="75"/>
    </location>
</feature>
<feature type="transmembrane region" description="Helical" evidence="2">
    <location>
        <begin position="141"/>
        <end position="159"/>
    </location>
</feature>
<feature type="compositionally biased region" description="Polar residues" evidence="1">
    <location>
        <begin position="330"/>
        <end position="352"/>
    </location>
</feature>
<evidence type="ECO:0000256" key="1">
    <source>
        <dbReference type="SAM" id="MobiDB-lite"/>
    </source>
</evidence>
<comment type="caution">
    <text evidence="3">The sequence shown here is derived from an EMBL/GenBank/DDBJ whole genome shotgun (WGS) entry which is preliminary data.</text>
</comment>
<dbReference type="EMBL" id="JRYO01000022">
    <property type="protein sequence ID" value="KHE93985.1"/>
    <property type="molecule type" value="Genomic_DNA"/>
</dbReference>
<keyword evidence="2" id="KW-0472">Membrane</keyword>
<dbReference type="AlphaFoldDB" id="A0A0B0ETI5"/>
<reference evidence="3 4" key="1">
    <citation type="submission" date="2014-10" db="EMBL/GenBank/DDBJ databases">
        <title>Draft genome of anammox bacterium scalindua brodae, obtained using differential coverage binning of sequence data from two enrichment reactors.</title>
        <authorList>
            <person name="Speth D.R."/>
            <person name="Russ L."/>
            <person name="Kartal B."/>
            <person name="Op den Camp H.J."/>
            <person name="Dutilh B.E."/>
            <person name="Jetten M.S."/>
        </authorList>
    </citation>
    <scope>NUCLEOTIDE SEQUENCE [LARGE SCALE GENOMIC DNA]</scope>
    <source>
        <strain evidence="3">RU1</strain>
    </source>
</reference>
<evidence type="ECO:0000256" key="2">
    <source>
        <dbReference type="SAM" id="Phobius"/>
    </source>
</evidence>
<feature type="region of interest" description="Disordered" evidence="1">
    <location>
        <begin position="318"/>
        <end position="352"/>
    </location>
</feature>
<dbReference type="Proteomes" id="UP000030652">
    <property type="component" value="Unassembled WGS sequence"/>
</dbReference>
<name>A0A0B0ETI5_9BACT</name>
<protein>
    <submittedName>
        <fullName evidence="3">Uncharacterized protein</fullName>
    </submittedName>
</protein>
<gene>
    <name evidence="3" type="ORF">SCABRO_00235</name>
</gene>
<evidence type="ECO:0000313" key="4">
    <source>
        <dbReference type="Proteomes" id="UP000030652"/>
    </source>
</evidence>
<proteinExistence type="predicted"/>